<name>A0A396H6C5_MEDTR</name>
<dbReference type="Pfam" id="PF14569">
    <property type="entry name" value="zf-UDP"/>
    <property type="match status" value="1"/>
</dbReference>
<dbReference type="Gramene" id="rna43565">
    <property type="protein sequence ID" value="RHN48812.1"/>
    <property type="gene ID" value="gene43565"/>
</dbReference>
<gene>
    <name evidence="3" type="ORF">MtrunA17_Chr7g0267741</name>
</gene>
<feature type="domain" description="RING-type" evidence="2">
    <location>
        <begin position="9"/>
        <end position="55"/>
    </location>
</feature>
<evidence type="ECO:0000313" key="3">
    <source>
        <dbReference type="EMBL" id="RHN48812.1"/>
    </source>
</evidence>
<organism evidence="3">
    <name type="scientific">Medicago truncatula</name>
    <name type="common">Barrel medic</name>
    <name type="synonym">Medicago tribuloides</name>
    <dbReference type="NCBI Taxonomy" id="3880"/>
    <lineage>
        <taxon>Eukaryota</taxon>
        <taxon>Viridiplantae</taxon>
        <taxon>Streptophyta</taxon>
        <taxon>Embryophyta</taxon>
        <taxon>Tracheophyta</taxon>
        <taxon>Spermatophyta</taxon>
        <taxon>Magnoliopsida</taxon>
        <taxon>eudicotyledons</taxon>
        <taxon>Gunneridae</taxon>
        <taxon>Pentapetalae</taxon>
        <taxon>rosids</taxon>
        <taxon>fabids</taxon>
        <taxon>Fabales</taxon>
        <taxon>Fabaceae</taxon>
        <taxon>Papilionoideae</taxon>
        <taxon>50 kb inversion clade</taxon>
        <taxon>NPAAA clade</taxon>
        <taxon>Hologalegina</taxon>
        <taxon>IRL clade</taxon>
        <taxon>Trifolieae</taxon>
        <taxon>Medicago</taxon>
    </lineage>
</organism>
<keyword evidence="1" id="KW-0479">Metal-binding</keyword>
<evidence type="ECO:0000256" key="1">
    <source>
        <dbReference type="PROSITE-ProRule" id="PRU00175"/>
    </source>
</evidence>
<comment type="caution">
    <text evidence="3">The sequence shown here is derived from an EMBL/GenBank/DDBJ whole genome shotgun (WGS) entry which is preliminary data.</text>
</comment>
<dbReference type="Proteomes" id="UP000265566">
    <property type="component" value="Chromosome 7"/>
</dbReference>
<evidence type="ECO:0000259" key="2">
    <source>
        <dbReference type="PROSITE" id="PS50089"/>
    </source>
</evidence>
<dbReference type="GO" id="GO:0016760">
    <property type="term" value="F:cellulose synthase (UDP-forming) activity"/>
    <property type="evidence" value="ECO:0007669"/>
    <property type="project" value="UniProtKB-EC"/>
</dbReference>
<proteinExistence type="predicted"/>
<dbReference type="SUPFAM" id="SSF57850">
    <property type="entry name" value="RING/U-box"/>
    <property type="match status" value="1"/>
</dbReference>
<keyword evidence="3" id="KW-0328">Glycosyltransferase</keyword>
<keyword evidence="1" id="KW-0862">Zinc</keyword>
<dbReference type="GO" id="GO:0008270">
    <property type="term" value="F:zinc ion binding"/>
    <property type="evidence" value="ECO:0007669"/>
    <property type="project" value="UniProtKB-KW"/>
</dbReference>
<protein>
    <submittedName>
        <fullName evidence="3">Putative cellulose synthase (UDP-forming) chromatin regulator PHD family</fullName>
        <ecNumber evidence="3">2.4.1.12</ecNumber>
    </submittedName>
</protein>
<dbReference type="InterPro" id="IPR027934">
    <property type="entry name" value="CES_Znf_RING"/>
</dbReference>
<dbReference type="InterPro" id="IPR013083">
    <property type="entry name" value="Znf_RING/FYVE/PHD"/>
</dbReference>
<dbReference type="AlphaFoldDB" id="A0A396H6C5"/>
<dbReference type="EMBL" id="PSQE01000007">
    <property type="protein sequence ID" value="RHN48812.1"/>
    <property type="molecule type" value="Genomic_DNA"/>
</dbReference>
<accession>A0A396H6C5</accession>
<dbReference type="InterPro" id="IPR001841">
    <property type="entry name" value="Znf_RING"/>
</dbReference>
<dbReference type="EC" id="2.4.1.12" evidence="3"/>
<reference evidence="3" key="1">
    <citation type="journal article" date="2018" name="Nat. Plants">
        <title>Whole-genome landscape of Medicago truncatula symbiotic genes.</title>
        <authorList>
            <person name="Pecrix Y."/>
            <person name="Gamas P."/>
            <person name="Carrere S."/>
        </authorList>
    </citation>
    <scope>NUCLEOTIDE SEQUENCE</scope>
    <source>
        <tissue evidence="3">Leaves</tissue>
    </source>
</reference>
<dbReference type="PROSITE" id="PS50089">
    <property type="entry name" value="ZF_RING_2"/>
    <property type="match status" value="1"/>
</dbReference>
<keyword evidence="3" id="KW-0808">Transferase</keyword>
<sequence length="67" mass="7575">MAALSAPLCRICFKDVGKTVDGEPFIACSVCVYPVCRLCYEDEREDGKQSCPQCNTRYKRHKGRQSL</sequence>
<dbReference type="Gene3D" id="3.30.40.10">
    <property type="entry name" value="Zinc/RING finger domain, C3HC4 (zinc finger)"/>
    <property type="match status" value="1"/>
</dbReference>
<keyword evidence="1" id="KW-0863">Zinc-finger</keyword>